<evidence type="ECO:0000256" key="2">
    <source>
        <dbReference type="ARBA" id="ARBA00022741"/>
    </source>
</evidence>
<feature type="binding site" evidence="8">
    <location>
        <position position="223"/>
    </location>
    <ligand>
        <name>ATP</name>
        <dbReference type="ChEBI" id="CHEBI:30616"/>
    </ligand>
</feature>
<feature type="region of interest" description="Disordered" evidence="10">
    <location>
        <begin position="457"/>
        <end position="548"/>
    </location>
</feature>
<dbReference type="SMART" id="SM00219">
    <property type="entry name" value="TyrKc"/>
    <property type="match status" value="1"/>
</dbReference>
<keyword evidence="7" id="KW-0727">SH2 domain</keyword>
<accession>A0AAN8EYJ6</accession>
<evidence type="ECO:0000256" key="5">
    <source>
        <dbReference type="ARBA" id="ARBA00023137"/>
    </source>
</evidence>
<reference evidence="13 14" key="1">
    <citation type="submission" date="2019-10" db="EMBL/GenBank/DDBJ databases">
        <title>Assembly and Annotation for the nematode Trichostrongylus colubriformis.</title>
        <authorList>
            <person name="Martin J."/>
        </authorList>
    </citation>
    <scope>NUCLEOTIDE SEQUENCE [LARGE SCALE GENOMIC DNA]</scope>
    <source>
        <strain evidence="13">G859</strain>
        <tissue evidence="13">Whole worm</tissue>
    </source>
</reference>
<evidence type="ECO:0000256" key="4">
    <source>
        <dbReference type="ARBA" id="ARBA00022840"/>
    </source>
</evidence>
<feature type="compositionally biased region" description="Basic and acidic residues" evidence="10">
    <location>
        <begin position="8"/>
        <end position="30"/>
    </location>
</feature>
<dbReference type="InterPro" id="IPR050198">
    <property type="entry name" value="Non-receptor_tyrosine_kinases"/>
</dbReference>
<dbReference type="PROSITE" id="PS50001">
    <property type="entry name" value="SH2"/>
    <property type="match status" value="1"/>
</dbReference>
<evidence type="ECO:0000256" key="1">
    <source>
        <dbReference type="ARBA" id="ARBA00022679"/>
    </source>
</evidence>
<dbReference type="EC" id="2.7.10.2" evidence="9"/>
<dbReference type="PROSITE" id="PS00107">
    <property type="entry name" value="PROTEIN_KINASE_ATP"/>
    <property type="match status" value="1"/>
</dbReference>
<dbReference type="InterPro" id="IPR000719">
    <property type="entry name" value="Prot_kinase_dom"/>
</dbReference>
<dbReference type="GO" id="GO:0005524">
    <property type="term" value="F:ATP binding"/>
    <property type="evidence" value="ECO:0007669"/>
    <property type="project" value="UniProtKB-UniRule"/>
</dbReference>
<evidence type="ECO:0000259" key="11">
    <source>
        <dbReference type="PROSITE" id="PS50001"/>
    </source>
</evidence>
<dbReference type="SUPFAM" id="SSF55550">
    <property type="entry name" value="SH2 domain"/>
    <property type="match status" value="1"/>
</dbReference>
<keyword evidence="14" id="KW-1185">Reference proteome</keyword>
<evidence type="ECO:0000256" key="7">
    <source>
        <dbReference type="PROSITE-ProRule" id="PRU00191"/>
    </source>
</evidence>
<protein>
    <recommendedName>
        <fullName evidence="9">Tyrosine-protein kinase</fullName>
        <ecNumber evidence="9">2.7.10.2</ecNumber>
    </recommendedName>
</protein>
<dbReference type="PANTHER" id="PTHR24418">
    <property type="entry name" value="TYROSINE-PROTEIN KINASE"/>
    <property type="match status" value="1"/>
</dbReference>
<dbReference type="InterPro" id="IPR001245">
    <property type="entry name" value="Ser-Thr/Tyr_kinase_cat_dom"/>
</dbReference>
<keyword evidence="4 8" id="KW-0067">ATP-binding</keyword>
<dbReference type="InterPro" id="IPR035849">
    <property type="entry name" value="Fes/Fps/Fer_SH2"/>
</dbReference>
<dbReference type="SMART" id="SM00252">
    <property type="entry name" value="SH2"/>
    <property type="match status" value="1"/>
</dbReference>
<organism evidence="13 14">
    <name type="scientific">Trichostrongylus colubriformis</name>
    <name type="common">Black scour worm</name>
    <dbReference type="NCBI Taxonomy" id="6319"/>
    <lineage>
        <taxon>Eukaryota</taxon>
        <taxon>Metazoa</taxon>
        <taxon>Ecdysozoa</taxon>
        <taxon>Nematoda</taxon>
        <taxon>Chromadorea</taxon>
        <taxon>Rhabditida</taxon>
        <taxon>Rhabditina</taxon>
        <taxon>Rhabditomorpha</taxon>
        <taxon>Strongyloidea</taxon>
        <taxon>Trichostrongylidae</taxon>
        <taxon>Trichostrongylus</taxon>
    </lineage>
</organism>
<evidence type="ECO:0000256" key="3">
    <source>
        <dbReference type="ARBA" id="ARBA00022777"/>
    </source>
</evidence>
<gene>
    <name evidence="13" type="ORF">GCK32_007112</name>
</gene>
<keyword evidence="2 8" id="KW-0547">Nucleotide-binding</keyword>
<evidence type="ECO:0000256" key="10">
    <source>
        <dbReference type="SAM" id="MobiDB-lite"/>
    </source>
</evidence>
<dbReference type="InterPro" id="IPR000980">
    <property type="entry name" value="SH2"/>
</dbReference>
<dbReference type="InterPro" id="IPR020635">
    <property type="entry name" value="Tyr_kinase_cat_dom"/>
</dbReference>
<dbReference type="InterPro" id="IPR008266">
    <property type="entry name" value="Tyr_kinase_AS"/>
</dbReference>
<dbReference type="CDD" id="cd00192">
    <property type="entry name" value="PTKc"/>
    <property type="match status" value="1"/>
</dbReference>
<comment type="caution">
    <text evidence="13">The sequence shown here is derived from an EMBL/GenBank/DDBJ whole genome shotgun (WGS) entry which is preliminary data.</text>
</comment>
<evidence type="ECO:0000256" key="9">
    <source>
        <dbReference type="RuleBase" id="RU362096"/>
    </source>
</evidence>
<dbReference type="Gene3D" id="1.10.510.10">
    <property type="entry name" value="Transferase(Phosphotransferase) domain 1"/>
    <property type="match status" value="1"/>
</dbReference>
<evidence type="ECO:0000256" key="6">
    <source>
        <dbReference type="ARBA" id="ARBA00051245"/>
    </source>
</evidence>
<feature type="compositionally biased region" description="Polar residues" evidence="10">
    <location>
        <begin position="489"/>
        <end position="520"/>
    </location>
</feature>
<dbReference type="GO" id="GO:0004715">
    <property type="term" value="F:non-membrane spanning protein tyrosine kinase activity"/>
    <property type="evidence" value="ECO:0007669"/>
    <property type="project" value="UniProtKB-EC"/>
</dbReference>
<evidence type="ECO:0000256" key="8">
    <source>
        <dbReference type="PROSITE-ProRule" id="PRU10141"/>
    </source>
</evidence>
<comment type="catalytic activity">
    <reaction evidence="6 9">
        <text>L-tyrosyl-[protein] + ATP = O-phospho-L-tyrosyl-[protein] + ADP + H(+)</text>
        <dbReference type="Rhea" id="RHEA:10596"/>
        <dbReference type="Rhea" id="RHEA-COMP:10136"/>
        <dbReference type="Rhea" id="RHEA-COMP:20101"/>
        <dbReference type="ChEBI" id="CHEBI:15378"/>
        <dbReference type="ChEBI" id="CHEBI:30616"/>
        <dbReference type="ChEBI" id="CHEBI:46858"/>
        <dbReference type="ChEBI" id="CHEBI:61978"/>
        <dbReference type="ChEBI" id="CHEBI:456216"/>
        <dbReference type="EC" id="2.7.10.2"/>
    </reaction>
</comment>
<comment type="similarity">
    <text evidence="9">Belongs to the protein kinase superfamily. Tyr protein kinase family.</text>
</comment>
<dbReference type="EMBL" id="WIXE01024524">
    <property type="protein sequence ID" value="KAK5965529.1"/>
    <property type="molecule type" value="Genomic_DNA"/>
</dbReference>
<dbReference type="PROSITE" id="PS50011">
    <property type="entry name" value="PROTEIN_KINASE_DOM"/>
    <property type="match status" value="1"/>
</dbReference>
<feature type="domain" description="SH2" evidence="11">
    <location>
        <begin position="82"/>
        <end position="178"/>
    </location>
</feature>
<dbReference type="Pfam" id="PF07714">
    <property type="entry name" value="PK_Tyr_Ser-Thr"/>
    <property type="match status" value="1"/>
</dbReference>
<dbReference type="SUPFAM" id="SSF56112">
    <property type="entry name" value="Protein kinase-like (PK-like)"/>
    <property type="match status" value="1"/>
</dbReference>
<dbReference type="InterPro" id="IPR011009">
    <property type="entry name" value="Kinase-like_dom_sf"/>
</dbReference>
<feature type="domain" description="Protein kinase" evidence="12">
    <location>
        <begin position="190"/>
        <end position="446"/>
    </location>
</feature>
<evidence type="ECO:0000259" key="12">
    <source>
        <dbReference type="PROSITE" id="PS50011"/>
    </source>
</evidence>
<dbReference type="Pfam" id="PF00017">
    <property type="entry name" value="SH2"/>
    <property type="match status" value="1"/>
</dbReference>
<evidence type="ECO:0000313" key="14">
    <source>
        <dbReference type="Proteomes" id="UP001331761"/>
    </source>
</evidence>
<dbReference type="CDD" id="cd10361">
    <property type="entry name" value="SH2_Fps_family"/>
    <property type="match status" value="1"/>
</dbReference>
<dbReference type="InterPro" id="IPR036860">
    <property type="entry name" value="SH2_dom_sf"/>
</dbReference>
<dbReference type="PRINTS" id="PR00109">
    <property type="entry name" value="TYRKINASE"/>
</dbReference>
<dbReference type="PROSITE" id="PS00109">
    <property type="entry name" value="PROTEIN_KINASE_TYR"/>
    <property type="match status" value="1"/>
</dbReference>
<dbReference type="Proteomes" id="UP001331761">
    <property type="component" value="Unassembled WGS sequence"/>
</dbReference>
<proteinExistence type="inferred from homology"/>
<name>A0AAN8EYJ6_TRICO</name>
<dbReference type="AlphaFoldDB" id="A0AAN8EYJ6"/>
<keyword evidence="5 9" id="KW-0829">Tyrosine-protein kinase</keyword>
<evidence type="ECO:0000313" key="13">
    <source>
        <dbReference type="EMBL" id="KAK5965529.1"/>
    </source>
</evidence>
<dbReference type="Gene3D" id="3.30.505.10">
    <property type="entry name" value="SH2 domain"/>
    <property type="match status" value="1"/>
</dbReference>
<sequence length="548" mass="61532">METNVSLEMRDPGDPDYHPQVDGDETRTAEATEDNVATEAVDSLQLQIKDFGMQVDMAEPDQVVLMDLSLEKTLADLEKEQWYHGCLPYEDIIGLLKSDGDFLVRELEPEGDRPAMACVTGKWEGKVKDYPVHHMVYNKEHFYTIDGTNKCNDVMQLVKLHHSSKIPVANNCTLLHPICKQPWELASEKVTMITKVGAGAYGEVWKGVMRESPNKPAVEVAIKVKRINAENKAVLDEMYKEARLMRQYKHKNVVSFYGIVLKGNDDVMIVMEYVDGGSLKDHLKKTKDIPVKKKVGHAIDVAVGLVYLHSKGCMHRDIACRNCLIDIKKGVVKISDFGLSKQAEVYKVPATEKLAIKWTYTVKSDVYSYGILLWEIFNNGESPFREVNNRTVRLKISDPKFRPVVGADTPIVVKRVMKTCWRGNPTKRPTMAQVARYLIHAPSEFLLPKLPALPKPAIPSIPKPPSISSIPKPQIPSTIRKSKEEALSKSRSSMSNVVRSLRMPSTMSKTNDNAASQKSKSTARRSHISLPRSLRPGITKSKSTVRMN</sequence>
<keyword evidence="1 9" id="KW-0808">Transferase</keyword>
<feature type="region of interest" description="Disordered" evidence="10">
    <location>
        <begin position="1"/>
        <end position="32"/>
    </location>
</feature>
<keyword evidence="3 9" id="KW-0418">Kinase</keyword>
<dbReference type="InterPro" id="IPR017441">
    <property type="entry name" value="Protein_kinase_ATP_BS"/>
</dbReference>